<dbReference type="InParanoid" id="A0A136JD39"/>
<evidence type="ECO:0000313" key="4">
    <source>
        <dbReference type="Proteomes" id="UP000070501"/>
    </source>
</evidence>
<feature type="compositionally biased region" description="Basic and acidic residues" evidence="1">
    <location>
        <begin position="587"/>
        <end position="603"/>
    </location>
</feature>
<dbReference type="Pfam" id="PF25909">
    <property type="entry name" value="zf-C2H2_AHC1"/>
    <property type="match status" value="1"/>
</dbReference>
<keyword evidence="4" id="KW-1185">Reference proteome</keyword>
<feature type="region of interest" description="Disordered" evidence="1">
    <location>
        <begin position="556"/>
        <end position="655"/>
    </location>
</feature>
<feature type="compositionally biased region" description="Polar residues" evidence="1">
    <location>
        <begin position="32"/>
        <end position="58"/>
    </location>
</feature>
<dbReference type="AlphaFoldDB" id="A0A136JD39"/>
<feature type="compositionally biased region" description="Acidic residues" evidence="1">
    <location>
        <begin position="476"/>
        <end position="486"/>
    </location>
</feature>
<feature type="compositionally biased region" description="Polar residues" evidence="1">
    <location>
        <begin position="508"/>
        <end position="531"/>
    </location>
</feature>
<dbReference type="OrthoDB" id="5355528at2759"/>
<protein>
    <recommendedName>
        <fullName evidence="2">AHC1-like C2H2 zinc-finger domain-containing protein</fullName>
    </recommendedName>
</protein>
<proteinExistence type="predicted"/>
<sequence length="655" mass="70851">MLMFRFWSSDSGKSDRTSHADQPMSELGRAPVQSQVTPDLTLPVSPTSSPARSHSNVAITPPPAAEPPVLKRQRPDGDGDDAAGESRPMKKVMATPPAEAESDASRSTVPTVPSLAHVDMERATEVIEAQMSLEILLKHDELRLINQELAKCQVALEQLRRCHLIPYPVNVPTPEQMLRIAGGSGPALTPKPGVKLPQWAPPFGVTDGPYARHYAKWLIPDPKFDGMPAPTLVESDPVRLSATQEGRSTRNSFAEQSSTKGRPVRGTAGQKLQALSSGYAPPKSQQGPCVLKRADGKTVKLVCIDCQRENFNSTQGFINHCRIAHKRDFKSHEEAAVHCGHPIDVPDISPPNAPVEEKRTVAPPPPVLPSGLVHPYSRANGMSESEACLAVVNRIQQSMDAFRNGLYKPAGIRTIPRVSNKKRSPPVPTKAKRTFSPASSSPYLSRFMQDRGFDGHLGELVADAKTKVNWNEVAYADDDDDDEDTPMEGSGNTGGQARPVGPKMRVPASSTAKTSRPGSSKGTMHPTTQYATPLATPLPRSTLEEGSHMVVDDELMAPELSPSTAISNNAPSLVSDDSDYDDSEGDSDSRSEANDAMDTRSISDVEELDIDGEHAHDHQEAEGAGTAVRLRKDDAKHVSFINPVQNDTAKEQKRP</sequence>
<dbReference type="InterPro" id="IPR058706">
    <property type="entry name" value="zf-C2H2_AHC1-like"/>
</dbReference>
<evidence type="ECO:0000256" key="1">
    <source>
        <dbReference type="SAM" id="MobiDB-lite"/>
    </source>
</evidence>
<evidence type="ECO:0000313" key="3">
    <source>
        <dbReference type="EMBL" id="KXJ95073.1"/>
    </source>
</evidence>
<feature type="compositionally biased region" description="Polar residues" evidence="1">
    <location>
        <begin position="561"/>
        <end position="571"/>
    </location>
</feature>
<dbReference type="Proteomes" id="UP000070501">
    <property type="component" value="Unassembled WGS sequence"/>
</dbReference>
<name>A0A136JD39_9PEZI</name>
<dbReference type="EMBL" id="KQ964246">
    <property type="protein sequence ID" value="KXJ95073.1"/>
    <property type="molecule type" value="Genomic_DNA"/>
</dbReference>
<evidence type="ECO:0000259" key="2">
    <source>
        <dbReference type="Pfam" id="PF25909"/>
    </source>
</evidence>
<gene>
    <name evidence="3" type="ORF">Micbo1qcDRAFT_156882</name>
</gene>
<feature type="region of interest" description="Disordered" evidence="1">
    <location>
        <begin position="1"/>
        <end position="110"/>
    </location>
</feature>
<feature type="compositionally biased region" description="Polar residues" evidence="1">
    <location>
        <begin position="241"/>
        <end position="260"/>
    </location>
</feature>
<feature type="region of interest" description="Disordered" evidence="1">
    <location>
        <begin position="413"/>
        <end position="443"/>
    </location>
</feature>
<reference evidence="4" key="1">
    <citation type="submission" date="2016-02" db="EMBL/GenBank/DDBJ databases">
        <title>Draft genome sequence of Microdochium bolleyi, a fungal endophyte of beachgrass.</title>
        <authorList>
            <consortium name="DOE Joint Genome Institute"/>
            <person name="David A.S."/>
            <person name="May G."/>
            <person name="Haridas S."/>
            <person name="Lim J."/>
            <person name="Wang M."/>
            <person name="Labutti K."/>
            <person name="Lipzen A."/>
            <person name="Barry K."/>
            <person name="Grigoriev I.V."/>
        </authorList>
    </citation>
    <scope>NUCLEOTIDE SEQUENCE [LARGE SCALE GENOMIC DNA]</scope>
    <source>
        <strain evidence="4">J235TASD1</strain>
    </source>
</reference>
<organism evidence="3 4">
    <name type="scientific">Microdochium bolleyi</name>
    <dbReference type="NCBI Taxonomy" id="196109"/>
    <lineage>
        <taxon>Eukaryota</taxon>
        <taxon>Fungi</taxon>
        <taxon>Dikarya</taxon>
        <taxon>Ascomycota</taxon>
        <taxon>Pezizomycotina</taxon>
        <taxon>Sordariomycetes</taxon>
        <taxon>Xylariomycetidae</taxon>
        <taxon>Xylariales</taxon>
        <taxon>Microdochiaceae</taxon>
        <taxon>Microdochium</taxon>
    </lineage>
</organism>
<feature type="compositionally biased region" description="Acidic residues" evidence="1">
    <location>
        <begin position="576"/>
        <end position="586"/>
    </location>
</feature>
<feature type="compositionally biased region" description="Basic and acidic residues" evidence="1">
    <location>
        <begin position="611"/>
        <end position="621"/>
    </location>
</feature>
<dbReference type="STRING" id="196109.A0A136JD39"/>
<feature type="region of interest" description="Disordered" evidence="1">
    <location>
        <begin position="238"/>
        <end position="271"/>
    </location>
</feature>
<accession>A0A136JD39</accession>
<feature type="domain" description="AHC1-like C2H2 zinc-finger" evidence="2">
    <location>
        <begin position="283"/>
        <end position="335"/>
    </location>
</feature>
<feature type="region of interest" description="Disordered" evidence="1">
    <location>
        <begin position="476"/>
        <end position="540"/>
    </location>
</feature>